<evidence type="ECO:0000313" key="2">
    <source>
        <dbReference type="Proteomes" id="UP000321306"/>
    </source>
</evidence>
<dbReference type="Proteomes" id="UP000321306">
    <property type="component" value="Unassembled WGS sequence"/>
</dbReference>
<evidence type="ECO:0000313" key="1">
    <source>
        <dbReference type="EMBL" id="GEM49226.1"/>
    </source>
</evidence>
<dbReference type="EMBL" id="BJXB01000030">
    <property type="protein sequence ID" value="GEM49226.1"/>
    <property type="molecule type" value="Genomic_DNA"/>
</dbReference>
<organism evidence="1 2">
    <name type="scientific">Deinococcus cellulosilyticus (strain DSM 18568 / NBRC 106333 / KACC 11606 / 5516J-15)</name>
    <dbReference type="NCBI Taxonomy" id="1223518"/>
    <lineage>
        <taxon>Bacteria</taxon>
        <taxon>Thermotogati</taxon>
        <taxon>Deinococcota</taxon>
        <taxon>Deinococci</taxon>
        <taxon>Deinococcales</taxon>
        <taxon>Deinococcaceae</taxon>
        <taxon>Deinococcus</taxon>
    </lineage>
</organism>
<proteinExistence type="predicted"/>
<protein>
    <submittedName>
        <fullName evidence="1">Uncharacterized protein</fullName>
    </submittedName>
</protein>
<dbReference type="AlphaFoldDB" id="A0A511N9N1"/>
<name>A0A511N9N1_DEIC1</name>
<dbReference type="RefSeq" id="WP_186816223.1">
    <property type="nucleotide sequence ID" value="NZ_BJXB01000030.1"/>
</dbReference>
<comment type="caution">
    <text evidence="1">The sequence shown here is derived from an EMBL/GenBank/DDBJ whole genome shotgun (WGS) entry which is preliminary data.</text>
</comment>
<sequence>MARKNTPEVKKPEAVLKVIQQLREQASTPEVRARAISMYGEDDPEVHLKLSKRSS</sequence>
<accession>A0A511N9N1</accession>
<reference evidence="1 2" key="1">
    <citation type="submission" date="2019-07" db="EMBL/GenBank/DDBJ databases">
        <title>Whole genome shotgun sequence of Deinococcus cellulosilyticus NBRC 106333.</title>
        <authorList>
            <person name="Hosoyama A."/>
            <person name="Uohara A."/>
            <person name="Ohji S."/>
            <person name="Ichikawa N."/>
        </authorList>
    </citation>
    <scope>NUCLEOTIDE SEQUENCE [LARGE SCALE GENOMIC DNA]</scope>
    <source>
        <strain evidence="1 2">NBRC 106333</strain>
    </source>
</reference>
<keyword evidence="2" id="KW-1185">Reference proteome</keyword>
<gene>
    <name evidence="1" type="ORF">DC3_48610</name>
</gene>